<protein>
    <submittedName>
        <fullName evidence="2">Uncharacterized protein</fullName>
    </submittedName>
</protein>
<name>A0A165F0S5_9BASI</name>
<feature type="region of interest" description="Disordered" evidence="1">
    <location>
        <begin position="90"/>
        <end position="123"/>
    </location>
</feature>
<dbReference type="EMBL" id="KV423986">
    <property type="protein sequence ID" value="KZT55943.1"/>
    <property type="molecule type" value="Genomic_DNA"/>
</dbReference>
<evidence type="ECO:0000313" key="2">
    <source>
        <dbReference type="EMBL" id="KZT55943.1"/>
    </source>
</evidence>
<dbReference type="InParanoid" id="A0A165F0S5"/>
<organism evidence="2 3">
    <name type="scientific">Calocera cornea HHB12733</name>
    <dbReference type="NCBI Taxonomy" id="1353952"/>
    <lineage>
        <taxon>Eukaryota</taxon>
        <taxon>Fungi</taxon>
        <taxon>Dikarya</taxon>
        <taxon>Basidiomycota</taxon>
        <taxon>Agaricomycotina</taxon>
        <taxon>Dacrymycetes</taxon>
        <taxon>Dacrymycetales</taxon>
        <taxon>Dacrymycetaceae</taxon>
        <taxon>Calocera</taxon>
    </lineage>
</organism>
<proteinExistence type="predicted"/>
<dbReference type="Proteomes" id="UP000076842">
    <property type="component" value="Unassembled WGS sequence"/>
</dbReference>
<evidence type="ECO:0000313" key="3">
    <source>
        <dbReference type="Proteomes" id="UP000076842"/>
    </source>
</evidence>
<feature type="region of interest" description="Disordered" evidence="1">
    <location>
        <begin position="1"/>
        <end position="22"/>
    </location>
</feature>
<reference evidence="2 3" key="1">
    <citation type="journal article" date="2016" name="Mol. Biol. Evol.">
        <title>Comparative Genomics of Early-Diverging Mushroom-Forming Fungi Provides Insights into the Origins of Lignocellulose Decay Capabilities.</title>
        <authorList>
            <person name="Nagy L.G."/>
            <person name="Riley R."/>
            <person name="Tritt A."/>
            <person name="Adam C."/>
            <person name="Daum C."/>
            <person name="Floudas D."/>
            <person name="Sun H."/>
            <person name="Yadav J.S."/>
            <person name="Pangilinan J."/>
            <person name="Larsson K.H."/>
            <person name="Matsuura K."/>
            <person name="Barry K."/>
            <person name="Labutti K."/>
            <person name="Kuo R."/>
            <person name="Ohm R.A."/>
            <person name="Bhattacharya S.S."/>
            <person name="Shirouzu T."/>
            <person name="Yoshinaga Y."/>
            <person name="Martin F.M."/>
            <person name="Grigoriev I.V."/>
            <person name="Hibbett D.S."/>
        </authorList>
    </citation>
    <scope>NUCLEOTIDE SEQUENCE [LARGE SCALE GENOMIC DNA]</scope>
    <source>
        <strain evidence="2 3">HHB12733</strain>
    </source>
</reference>
<accession>A0A165F0S5</accession>
<gene>
    <name evidence="2" type="ORF">CALCODRAFT_336655</name>
</gene>
<evidence type="ECO:0000256" key="1">
    <source>
        <dbReference type="SAM" id="MobiDB-lite"/>
    </source>
</evidence>
<keyword evidence="3" id="KW-1185">Reference proteome</keyword>
<sequence length="135" mass="14708">MRSLASHVQGGRATKARVSPVASAPARAHGRVRLFSPGFCLERPVHITGPSCVRNASDHRLPCELTARARPAVQWTWRSRCCTDRCPCLAPRHSNRHPVPRSPAPGVPSEPGKAFQTSQDNPLLSLLIPGRSTKH</sequence>
<dbReference type="AlphaFoldDB" id="A0A165F0S5"/>